<comment type="subcellular location">
    <subcellularLocation>
        <location evidence="1">Cell membrane</location>
        <topology evidence="1">Multi-pass membrane protein</topology>
    </subcellularLocation>
</comment>
<dbReference type="GO" id="GO:0005886">
    <property type="term" value="C:plasma membrane"/>
    <property type="evidence" value="ECO:0007669"/>
    <property type="project" value="UniProtKB-SubCell"/>
</dbReference>
<evidence type="ECO:0000256" key="5">
    <source>
        <dbReference type="ARBA" id="ARBA00022989"/>
    </source>
</evidence>
<keyword evidence="7 8" id="KW-0472">Membrane</keyword>
<name>A0A226EFJ2_FOLCA</name>
<proteinExistence type="predicted"/>
<comment type="caution">
    <text evidence="9">The sequence shown here is derived from an EMBL/GenBank/DDBJ whole genome shotgun (WGS) entry which is preliminary data.</text>
</comment>
<evidence type="ECO:0000256" key="4">
    <source>
        <dbReference type="ARBA" id="ARBA00022692"/>
    </source>
</evidence>
<keyword evidence="2" id="KW-0813">Transport</keyword>
<dbReference type="OrthoDB" id="1368at2759"/>
<gene>
    <name evidence="9" type="ORF">Fcan01_08795</name>
</gene>
<dbReference type="OMA" id="LCGFAHA"/>
<dbReference type="PANTHER" id="PTHR33281:SF19">
    <property type="entry name" value="VOLTAGE-DEPENDENT ANION CHANNEL-FORMING PROTEIN YNEE"/>
    <property type="match status" value="1"/>
</dbReference>
<evidence type="ECO:0000313" key="9">
    <source>
        <dbReference type="EMBL" id="OXA56169.1"/>
    </source>
</evidence>
<dbReference type="PANTHER" id="PTHR33281">
    <property type="entry name" value="UPF0187 PROTEIN YNEE"/>
    <property type="match status" value="1"/>
</dbReference>
<evidence type="ECO:0000256" key="1">
    <source>
        <dbReference type="ARBA" id="ARBA00004651"/>
    </source>
</evidence>
<dbReference type="InterPro" id="IPR044669">
    <property type="entry name" value="YneE/VCCN1/2-like"/>
</dbReference>
<keyword evidence="3" id="KW-1003">Cell membrane</keyword>
<keyword evidence="4 8" id="KW-0812">Transmembrane</keyword>
<keyword evidence="6" id="KW-0406">Ion transport</keyword>
<dbReference type="AlphaFoldDB" id="A0A226EFJ2"/>
<accession>A0A226EFJ2</accession>
<dbReference type="EMBL" id="LNIX01000004">
    <property type="protein sequence ID" value="OXA56169.1"/>
    <property type="molecule type" value="Genomic_DNA"/>
</dbReference>
<sequence>MFRLRGTVILNIWLQIFMIAVYTGAIVCIHKYVDGLTMNLPQTFPVLGVVTGLLLVFRTNTAYDRYWEGRKIWSTMTLAIRDLKELIGHIPHFSNQSLNQPLDTKGTFIGETMLTTNIPIELSYYIASYIKSVKDRDIIDPSSLTLMNNALTTLVECVTGLERILRTPIPLAYSVHLHQAVWLYLLSLPYQMVGVLDWFTIPAVTLASFALLRILELIDHPVEEVRTIMAMTAARVSGMGFHDSLKCVIINESGSSSAADEETDTMLKK</sequence>
<dbReference type="Proteomes" id="UP000198287">
    <property type="component" value="Unassembled WGS sequence"/>
</dbReference>
<evidence type="ECO:0000256" key="2">
    <source>
        <dbReference type="ARBA" id="ARBA00022448"/>
    </source>
</evidence>
<organism evidence="9 10">
    <name type="scientific">Folsomia candida</name>
    <name type="common">Springtail</name>
    <dbReference type="NCBI Taxonomy" id="158441"/>
    <lineage>
        <taxon>Eukaryota</taxon>
        <taxon>Metazoa</taxon>
        <taxon>Ecdysozoa</taxon>
        <taxon>Arthropoda</taxon>
        <taxon>Hexapoda</taxon>
        <taxon>Collembola</taxon>
        <taxon>Entomobryomorpha</taxon>
        <taxon>Isotomoidea</taxon>
        <taxon>Isotomidae</taxon>
        <taxon>Proisotominae</taxon>
        <taxon>Folsomia</taxon>
    </lineage>
</organism>
<keyword evidence="5 8" id="KW-1133">Transmembrane helix</keyword>
<evidence type="ECO:0000256" key="8">
    <source>
        <dbReference type="SAM" id="Phobius"/>
    </source>
</evidence>
<feature type="transmembrane region" description="Helical" evidence="8">
    <location>
        <begin position="39"/>
        <end position="57"/>
    </location>
</feature>
<reference evidence="9 10" key="1">
    <citation type="submission" date="2015-12" db="EMBL/GenBank/DDBJ databases">
        <title>The genome of Folsomia candida.</title>
        <authorList>
            <person name="Faddeeva A."/>
            <person name="Derks M.F."/>
            <person name="Anvar Y."/>
            <person name="Smit S."/>
            <person name="Van Straalen N."/>
            <person name="Roelofs D."/>
        </authorList>
    </citation>
    <scope>NUCLEOTIDE SEQUENCE [LARGE SCALE GENOMIC DNA]</scope>
    <source>
        <strain evidence="9 10">VU population</strain>
        <tissue evidence="9">Whole body</tissue>
    </source>
</reference>
<dbReference type="Pfam" id="PF25539">
    <property type="entry name" value="Bestrophin_2"/>
    <property type="match status" value="2"/>
</dbReference>
<protein>
    <submittedName>
        <fullName evidence="9">Uncharacterized protein</fullName>
    </submittedName>
</protein>
<feature type="transmembrane region" description="Helical" evidence="8">
    <location>
        <begin position="12"/>
        <end position="33"/>
    </location>
</feature>
<evidence type="ECO:0000256" key="3">
    <source>
        <dbReference type="ARBA" id="ARBA00022475"/>
    </source>
</evidence>
<evidence type="ECO:0000256" key="7">
    <source>
        <dbReference type="ARBA" id="ARBA00023136"/>
    </source>
</evidence>
<evidence type="ECO:0000256" key="6">
    <source>
        <dbReference type="ARBA" id="ARBA00023065"/>
    </source>
</evidence>
<evidence type="ECO:0000313" key="10">
    <source>
        <dbReference type="Proteomes" id="UP000198287"/>
    </source>
</evidence>
<dbReference type="GO" id="GO:0005254">
    <property type="term" value="F:chloride channel activity"/>
    <property type="evidence" value="ECO:0007669"/>
    <property type="project" value="InterPro"/>
</dbReference>
<keyword evidence="10" id="KW-1185">Reference proteome</keyword>